<dbReference type="Gramene" id="BGIOSGA003859-TA">
    <property type="protein sequence ID" value="BGIOSGA003859-PA"/>
    <property type="gene ID" value="BGIOSGA003859"/>
</dbReference>
<accession>A2WRW7</accession>
<dbReference type="EMBL" id="CM000126">
    <property type="protein sequence ID" value="EAY74713.1"/>
    <property type="molecule type" value="Genomic_DNA"/>
</dbReference>
<dbReference type="STRING" id="39946.A2WRW7"/>
<dbReference type="Proteomes" id="UP000007015">
    <property type="component" value="Chromosome 1"/>
</dbReference>
<gene>
    <name evidence="1" type="ORF">OsI_02605</name>
</gene>
<dbReference type="AlphaFoldDB" id="A2WRW7"/>
<protein>
    <submittedName>
        <fullName evidence="1">Uncharacterized protein</fullName>
    </submittedName>
</protein>
<reference evidence="1 2" key="1">
    <citation type="journal article" date="2005" name="PLoS Biol.">
        <title>The genomes of Oryza sativa: a history of duplications.</title>
        <authorList>
            <person name="Yu J."/>
            <person name="Wang J."/>
            <person name="Lin W."/>
            <person name="Li S."/>
            <person name="Li H."/>
            <person name="Zhou J."/>
            <person name="Ni P."/>
            <person name="Dong W."/>
            <person name="Hu S."/>
            <person name="Zeng C."/>
            <person name="Zhang J."/>
            <person name="Zhang Y."/>
            <person name="Li R."/>
            <person name="Xu Z."/>
            <person name="Li S."/>
            <person name="Li X."/>
            <person name="Zheng H."/>
            <person name="Cong L."/>
            <person name="Lin L."/>
            <person name="Yin J."/>
            <person name="Geng J."/>
            <person name="Li G."/>
            <person name="Shi J."/>
            <person name="Liu J."/>
            <person name="Lv H."/>
            <person name="Li J."/>
            <person name="Wang J."/>
            <person name="Deng Y."/>
            <person name="Ran L."/>
            <person name="Shi X."/>
            <person name="Wang X."/>
            <person name="Wu Q."/>
            <person name="Li C."/>
            <person name="Ren X."/>
            <person name="Wang J."/>
            <person name="Wang X."/>
            <person name="Li D."/>
            <person name="Liu D."/>
            <person name="Zhang X."/>
            <person name="Ji Z."/>
            <person name="Zhao W."/>
            <person name="Sun Y."/>
            <person name="Zhang Z."/>
            <person name="Bao J."/>
            <person name="Han Y."/>
            <person name="Dong L."/>
            <person name="Ji J."/>
            <person name="Chen P."/>
            <person name="Wu S."/>
            <person name="Liu J."/>
            <person name="Xiao Y."/>
            <person name="Bu D."/>
            <person name="Tan J."/>
            <person name="Yang L."/>
            <person name="Ye C."/>
            <person name="Zhang J."/>
            <person name="Xu J."/>
            <person name="Zhou Y."/>
            <person name="Yu Y."/>
            <person name="Zhang B."/>
            <person name="Zhuang S."/>
            <person name="Wei H."/>
            <person name="Liu B."/>
            <person name="Lei M."/>
            <person name="Yu H."/>
            <person name="Li Y."/>
            <person name="Xu H."/>
            <person name="Wei S."/>
            <person name="He X."/>
            <person name="Fang L."/>
            <person name="Zhang Z."/>
            <person name="Zhang Y."/>
            <person name="Huang X."/>
            <person name="Su Z."/>
            <person name="Tong W."/>
            <person name="Li J."/>
            <person name="Tong Z."/>
            <person name="Li S."/>
            <person name="Ye J."/>
            <person name="Wang L."/>
            <person name="Fang L."/>
            <person name="Lei T."/>
            <person name="Chen C."/>
            <person name="Chen H."/>
            <person name="Xu Z."/>
            <person name="Li H."/>
            <person name="Huang H."/>
            <person name="Zhang F."/>
            <person name="Xu H."/>
            <person name="Li N."/>
            <person name="Zhao C."/>
            <person name="Li S."/>
            <person name="Dong L."/>
            <person name="Huang Y."/>
            <person name="Li L."/>
            <person name="Xi Y."/>
            <person name="Qi Q."/>
            <person name="Li W."/>
            <person name="Zhang B."/>
            <person name="Hu W."/>
            <person name="Zhang Y."/>
            <person name="Tian X."/>
            <person name="Jiao Y."/>
            <person name="Liang X."/>
            <person name="Jin J."/>
            <person name="Gao L."/>
            <person name="Zheng W."/>
            <person name="Hao B."/>
            <person name="Liu S."/>
            <person name="Wang W."/>
            <person name="Yuan L."/>
            <person name="Cao M."/>
            <person name="McDermott J."/>
            <person name="Samudrala R."/>
            <person name="Wang J."/>
            <person name="Wong G.K."/>
            <person name="Yang H."/>
        </authorList>
    </citation>
    <scope>NUCLEOTIDE SEQUENCE [LARGE SCALE GENOMIC DNA]</scope>
    <source>
        <strain evidence="2">cv. 93-11</strain>
    </source>
</reference>
<sequence>MAICGYGQMAIGLVMYVELYLVTNLDKLLLGTVLSLAWCWYQDLPTSTSSSLARRSLWHGAGTKTYQPRQAPPWHGALPGTVLVPRLTISTSSSARCSL</sequence>
<evidence type="ECO:0000313" key="1">
    <source>
        <dbReference type="EMBL" id="EAY74713.1"/>
    </source>
</evidence>
<proteinExistence type="predicted"/>
<keyword evidence="2" id="KW-1185">Reference proteome</keyword>
<dbReference type="HOGENOM" id="CLU_2324466_0_0_1"/>
<name>A2WRW7_ORYSI</name>
<evidence type="ECO:0000313" key="2">
    <source>
        <dbReference type="Proteomes" id="UP000007015"/>
    </source>
</evidence>
<organism evidence="1 2">
    <name type="scientific">Oryza sativa subsp. indica</name>
    <name type="common">Rice</name>
    <dbReference type="NCBI Taxonomy" id="39946"/>
    <lineage>
        <taxon>Eukaryota</taxon>
        <taxon>Viridiplantae</taxon>
        <taxon>Streptophyta</taxon>
        <taxon>Embryophyta</taxon>
        <taxon>Tracheophyta</taxon>
        <taxon>Spermatophyta</taxon>
        <taxon>Magnoliopsida</taxon>
        <taxon>Liliopsida</taxon>
        <taxon>Poales</taxon>
        <taxon>Poaceae</taxon>
        <taxon>BOP clade</taxon>
        <taxon>Oryzoideae</taxon>
        <taxon>Oryzeae</taxon>
        <taxon>Oryzinae</taxon>
        <taxon>Oryza</taxon>
        <taxon>Oryza sativa</taxon>
    </lineage>
</organism>